<keyword evidence="5" id="KW-0560">Oxidoreductase</keyword>
<dbReference type="GO" id="GO:0005739">
    <property type="term" value="C:mitochondrion"/>
    <property type="evidence" value="ECO:0007669"/>
    <property type="project" value="TreeGrafter"/>
</dbReference>
<sequence>MTLFRNLKLMTAIDSEKGIGKDGGVPWDLPTDLAWLEESTSKTCDPCKRNAVIFGRRTYFSIPESDRPYKGRLNIVLSSSWTGEEQSSNDVVYVRNWTEIERTLEKFSSELESVWVLGGSAVYQHALQNDLIEEVRITEIQKLFSCDAFFPEIEWRSRFEAADERQMTENGVSYSMSRLLRK</sequence>
<evidence type="ECO:0000256" key="3">
    <source>
        <dbReference type="ARBA" id="ARBA00022563"/>
    </source>
</evidence>
<dbReference type="GO" id="GO:0046452">
    <property type="term" value="P:dihydrofolate metabolic process"/>
    <property type="evidence" value="ECO:0007669"/>
    <property type="project" value="TreeGrafter"/>
</dbReference>
<dbReference type="InterPro" id="IPR001796">
    <property type="entry name" value="DHFR_dom"/>
</dbReference>
<dbReference type="Proteomes" id="UP001432322">
    <property type="component" value="Unassembled WGS sequence"/>
</dbReference>
<evidence type="ECO:0000313" key="8">
    <source>
        <dbReference type="EMBL" id="GMT10076.1"/>
    </source>
</evidence>
<dbReference type="CDD" id="cd00209">
    <property type="entry name" value="DHFR"/>
    <property type="match status" value="1"/>
</dbReference>
<evidence type="ECO:0000256" key="2">
    <source>
        <dbReference type="ARBA" id="ARBA00012856"/>
    </source>
</evidence>
<dbReference type="SUPFAM" id="SSF53597">
    <property type="entry name" value="Dihydrofolate reductase-like"/>
    <property type="match status" value="1"/>
</dbReference>
<gene>
    <name evidence="8" type="ORF">PFISCL1PPCAC_1373</name>
</gene>
<evidence type="ECO:0000256" key="1">
    <source>
        <dbReference type="ARBA" id="ARBA00004903"/>
    </source>
</evidence>
<dbReference type="GO" id="GO:0050661">
    <property type="term" value="F:NADP binding"/>
    <property type="evidence" value="ECO:0007669"/>
    <property type="project" value="InterPro"/>
</dbReference>
<keyword evidence="9" id="KW-1185">Reference proteome</keyword>
<dbReference type="GO" id="GO:0046655">
    <property type="term" value="P:folic acid metabolic process"/>
    <property type="evidence" value="ECO:0007669"/>
    <property type="project" value="TreeGrafter"/>
</dbReference>
<evidence type="ECO:0000256" key="4">
    <source>
        <dbReference type="ARBA" id="ARBA00022857"/>
    </source>
</evidence>
<proteinExistence type="predicted"/>
<comment type="catalytic activity">
    <reaction evidence="6">
        <text>(6S)-5,6,7,8-tetrahydrofolate + NADP(+) = 7,8-dihydrofolate + NADPH + H(+)</text>
        <dbReference type="Rhea" id="RHEA:15009"/>
        <dbReference type="ChEBI" id="CHEBI:15378"/>
        <dbReference type="ChEBI" id="CHEBI:57451"/>
        <dbReference type="ChEBI" id="CHEBI:57453"/>
        <dbReference type="ChEBI" id="CHEBI:57783"/>
        <dbReference type="ChEBI" id="CHEBI:58349"/>
        <dbReference type="EC" id="1.5.1.3"/>
    </reaction>
</comment>
<evidence type="ECO:0000259" key="7">
    <source>
        <dbReference type="PROSITE" id="PS51330"/>
    </source>
</evidence>
<accession>A0AAV5USD2</accession>
<dbReference type="PANTHER" id="PTHR48069:SF3">
    <property type="entry name" value="DIHYDROFOLATE REDUCTASE"/>
    <property type="match status" value="1"/>
</dbReference>
<reference evidence="8" key="1">
    <citation type="submission" date="2023-10" db="EMBL/GenBank/DDBJ databases">
        <title>Genome assembly of Pristionchus species.</title>
        <authorList>
            <person name="Yoshida K."/>
            <person name="Sommer R.J."/>
        </authorList>
    </citation>
    <scope>NUCLEOTIDE SEQUENCE</scope>
    <source>
        <strain evidence="8">RS5133</strain>
    </source>
</reference>
<dbReference type="PRINTS" id="PR00070">
    <property type="entry name" value="DHFR"/>
</dbReference>
<dbReference type="GO" id="GO:0004146">
    <property type="term" value="F:dihydrofolate reductase activity"/>
    <property type="evidence" value="ECO:0007669"/>
    <property type="project" value="UniProtKB-EC"/>
</dbReference>
<dbReference type="GO" id="GO:0046654">
    <property type="term" value="P:tetrahydrofolate biosynthetic process"/>
    <property type="evidence" value="ECO:0007669"/>
    <property type="project" value="InterPro"/>
</dbReference>
<dbReference type="PANTHER" id="PTHR48069">
    <property type="entry name" value="DIHYDROFOLATE REDUCTASE"/>
    <property type="match status" value="1"/>
</dbReference>
<evidence type="ECO:0000256" key="6">
    <source>
        <dbReference type="ARBA" id="ARBA00048873"/>
    </source>
</evidence>
<dbReference type="InterPro" id="IPR024072">
    <property type="entry name" value="DHFR-like_dom_sf"/>
</dbReference>
<dbReference type="EMBL" id="BTSY01000001">
    <property type="protein sequence ID" value="GMT10076.1"/>
    <property type="molecule type" value="Genomic_DNA"/>
</dbReference>
<organism evidence="8 9">
    <name type="scientific">Pristionchus fissidentatus</name>
    <dbReference type="NCBI Taxonomy" id="1538716"/>
    <lineage>
        <taxon>Eukaryota</taxon>
        <taxon>Metazoa</taxon>
        <taxon>Ecdysozoa</taxon>
        <taxon>Nematoda</taxon>
        <taxon>Chromadorea</taxon>
        <taxon>Rhabditida</taxon>
        <taxon>Rhabditina</taxon>
        <taxon>Diplogasteromorpha</taxon>
        <taxon>Diplogasteroidea</taxon>
        <taxon>Neodiplogasteridae</taxon>
        <taxon>Pristionchus</taxon>
    </lineage>
</organism>
<dbReference type="GO" id="GO:0006730">
    <property type="term" value="P:one-carbon metabolic process"/>
    <property type="evidence" value="ECO:0007669"/>
    <property type="project" value="UniProtKB-KW"/>
</dbReference>
<dbReference type="AlphaFoldDB" id="A0AAV5USD2"/>
<evidence type="ECO:0000256" key="5">
    <source>
        <dbReference type="ARBA" id="ARBA00023002"/>
    </source>
</evidence>
<feature type="domain" description="DHFR" evidence="7">
    <location>
        <begin position="6"/>
        <end position="181"/>
    </location>
</feature>
<dbReference type="InterPro" id="IPR012259">
    <property type="entry name" value="DHFR"/>
</dbReference>
<keyword evidence="3" id="KW-0554">One-carbon metabolism</keyword>
<dbReference type="PROSITE" id="PS51330">
    <property type="entry name" value="DHFR_2"/>
    <property type="match status" value="1"/>
</dbReference>
<protein>
    <recommendedName>
        <fullName evidence="2">dihydrofolate reductase</fullName>
        <ecNumber evidence="2">1.5.1.3</ecNumber>
    </recommendedName>
</protein>
<comment type="pathway">
    <text evidence="1">Cofactor biosynthesis; tetrahydrofolate biosynthesis; 5,6,7,8-tetrahydrofolate from 7,8-dihydrofolate: step 1/1.</text>
</comment>
<dbReference type="Pfam" id="PF00186">
    <property type="entry name" value="DHFR_1"/>
    <property type="match status" value="1"/>
</dbReference>
<comment type="caution">
    <text evidence="8">The sequence shown here is derived from an EMBL/GenBank/DDBJ whole genome shotgun (WGS) entry which is preliminary data.</text>
</comment>
<name>A0AAV5USD2_9BILA</name>
<keyword evidence="4" id="KW-0521">NADP</keyword>
<dbReference type="Gene3D" id="3.40.430.10">
    <property type="entry name" value="Dihydrofolate Reductase, subunit A"/>
    <property type="match status" value="1"/>
</dbReference>
<dbReference type="EC" id="1.5.1.3" evidence="2"/>
<evidence type="ECO:0000313" key="9">
    <source>
        <dbReference type="Proteomes" id="UP001432322"/>
    </source>
</evidence>